<evidence type="ECO:0000313" key="2">
    <source>
        <dbReference type="Proteomes" id="UP000600918"/>
    </source>
</evidence>
<name>A0A834P6U9_VESPE</name>
<accession>A0A834P6U9</accession>
<dbReference type="Proteomes" id="UP000600918">
    <property type="component" value="Unassembled WGS sequence"/>
</dbReference>
<dbReference type="EMBL" id="JACSDY010000003">
    <property type="protein sequence ID" value="KAF7431303.1"/>
    <property type="molecule type" value="Genomic_DNA"/>
</dbReference>
<sequence length="99" mass="11854">MTEKEEVTRRLSLEREKAGGLVRRGWEGRAKWRGIAAYNQLMWCEVWDIRYKPYITVKGKKDSWANWLEPPQHTLPSSVFTPRERKDITRATYFQEQIP</sequence>
<dbReference type="AlphaFoldDB" id="A0A834P6U9"/>
<comment type="caution">
    <text evidence="1">The sequence shown here is derived from an EMBL/GenBank/DDBJ whole genome shotgun (WGS) entry which is preliminary data.</text>
</comment>
<reference evidence="1" key="1">
    <citation type="journal article" date="2020" name="G3 (Bethesda)">
        <title>High-Quality Assemblies for Three Invasive Social Wasps from the &lt;i&gt;Vespula&lt;/i&gt; Genus.</title>
        <authorList>
            <person name="Harrop T.W.R."/>
            <person name="Guhlin J."/>
            <person name="McLaughlin G.M."/>
            <person name="Permina E."/>
            <person name="Stockwell P."/>
            <person name="Gilligan J."/>
            <person name="Le Lec M.F."/>
            <person name="Gruber M.A.M."/>
            <person name="Quinn O."/>
            <person name="Lovegrove M."/>
            <person name="Duncan E.J."/>
            <person name="Remnant E.J."/>
            <person name="Van Eeckhoven J."/>
            <person name="Graham B."/>
            <person name="Knapp R.A."/>
            <person name="Langford K.W."/>
            <person name="Kronenberg Z."/>
            <person name="Press M.O."/>
            <person name="Eacker S.M."/>
            <person name="Wilson-Rankin E.E."/>
            <person name="Purcell J."/>
            <person name="Lester P.J."/>
            <person name="Dearden P.K."/>
        </authorList>
    </citation>
    <scope>NUCLEOTIDE SEQUENCE</scope>
    <source>
        <strain evidence="1">Volc-1</strain>
    </source>
</reference>
<gene>
    <name evidence="1" type="ORF">H0235_004227</name>
</gene>
<keyword evidence="2" id="KW-1185">Reference proteome</keyword>
<proteinExistence type="predicted"/>
<protein>
    <submittedName>
        <fullName evidence="1">Uncharacterized protein</fullName>
    </submittedName>
</protein>
<evidence type="ECO:0000313" key="1">
    <source>
        <dbReference type="EMBL" id="KAF7431303.1"/>
    </source>
</evidence>
<organism evidence="1 2">
    <name type="scientific">Vespula pensylvanica</name>
    <name type="common">Western yellow jacket</name>
    <name type="synonym">Wasp</name>
    <dbReference type="NCBI Taxonomy" id="30213"/>
    <lineage>
        <taxon>Eukaryota</taxon>
        <taxon>Metazoa</taxon>
        <taxon>Ecdysozoa</taxon>
        <taxon>Arthropoda</taxon>
        <taxon>Hexapoda</taxon>
        <taxon>Insecta</taxon>
        <taxon>Pterygota</taxon>
        <taxon>Neoptera</taxon>
        <taxon>Endopterygota</taxon>
        <taxon>Hymenoptera</taxon>
        <taxon>Apocrita</taxon>
        <taxon>Aculeata</taxon>
        <taxon>Vespoidea</taxon>
        <taxon>Vespidae</taxon>
        <taxon>Vespinae</taxon>
        <taxon>Vespula</taxon>
    </lineage>
</organism>